<reference evidence="4 5" key="1">
    <citation type="submission" date="2016-10" db="EMBL/GenBank/DDBJ databases">
        <title>Comparative genomics of Bacillus thuringiensis reveals a path to pathogens against multiple invertebrate hosts.</title>
        <authorList>
            <person name="Zheng J."/>
            <person name="Gao Q."/>
            <person name="Liu H."/>
            <person name="Peng D."/>
            <person name="Ruan L."/>
            <person name="Sun M."/>
        </authorList>
    </citation>
    <scope>NUCLEOTIDE SEQUENCE [LARGE SCALE GENOMIC DNA]</scope>
    <source>
        <strain evidence="4">BGSC 4BW1</strain>
    </source>
</reference>
<evidence type="ECO:0000313" key="2">
    <source>
        <dbReference type="EMBL" id="OUB45313.1"/>
    </source>
</evidence>
<sequence>MNARDKRIRILNLQDQYCKKCGYSLDPYQYCIQYCKIGKELIKLNKKVFGVPLERKETPEEKWDKRCKQAVDLYERGMEYPVIAKQIGCHVSGLYRELKKRGLLKVP</sequence>
<dbReference type="EMBL" id="MOOP01000087">
    <property type="protein sequence ID" value="OUB48365.1"/>
    <property type="molecule type" value="Genomic_DNA"/>
</dbReference>
<gene>
    <name evidence="4" type="ORF">BK741_13650</name>
    <name evidence="3" type="ORF">BK741_13725</name>
    <name evidence="2" type="ORF">BK741_21325</name>
    <name evidence="1" type="ORF">BK741_22590</name>
</gene>
<proteinExistence type="predicted"/>
<dbReference type="Gene3D" id="1.10.10.60">
    <property type="entry name" value="Homeodomain-like"/>
    <property type="match status" value="1"/>
</dbReference>
<dbReference type="EMBL" id="MOOP01000134">
    <property type="protein sequence ID" value="OUB44188.1"/>
    <property type="molecule type" value="Genomic_DNA"/>
</dbReference>
<protein>
    <submittedName>
        <fullName evidence="4">Cobalamin biosynthesis protein</fullName>
    </submittedName>
</protein>
<accession>A0A9X6QPD9</accession>
<dbReference type="AlphaFoldDB" id="A0A9X6QPD9"/>
<organism evidence="4 5">
    <name type="scientific">Bacillus thuringiensis serovar iberica</name>
    <dbReference type="NCBI Taxonomy" id="180866"/>
    <lineage>
        <taxon>Bacteria</taxon>
        <taxon>Bacillati</taxon>
        <taxon>Bacillota</taxon>
        <taxon>Bacilli</taxon>
        <taxon>Bacillales</taxon>
        <taxon>Bacillaceae</taxon>
        <taxon>Bacillus</taxon>
        <taxon>Bacillus cereus group</taxon>
    </lineage>
</organism>
<evidence type="ECO:0000313" key="5">
    <source>
        <dbReference type="Proteomes" id="UP000195120"/>
    </source>
</evidence>
<dbReference type="EMBL" id="MOOP01000117">
    <property type="protein sequence ID" value="OUB45313.1"/>
    <property type="molecule type" value="Genomic_DNA"/>
</dbReference>
<name>A0A9X6QPD9_BACTU</name>
<evidence type="ECO:0000313" key="1">
    <source>
        <dbReference type="EMBL" id="OUB44188.1"/>
    </source>
</evidence>
<dbReference type="EMBL" id="MOOP01000086">
    <property type="protein sequence ID" value="OUB48448.1"/>
    <property type="molecule type" value="Genomic_DNA"/>
</dbReference>
<comment type="caution">
    <text evidence="4">The sequence shown here is derived from an EMBL/GenBank/DDBJ whole genome shotgun (WGS) entry which is preliminary data.</text>
</comment>
<evidence type="ECO:0000313" key="4">
    <source>
        <dbReference type="EMBL" id="OUB48448.1"/>
    </source>
</evidence>
<evidence type="ECO:0000313" key="3">
    <source>
        <dbReference type="EMBL" id="OUB48365.1"/>
    </source>
</evidence>
<dbReference type="Proteomes" id="UP000195120">
    <property type="component" value="Unassembled WGS sequence"/>
</dbReference>
<dbReference type="RefSeq" id="WP_086401334.1">
    <property type="nucleotide sequence ID" value="NZ_MOOP01000086.1"/>
</dbReference>